<name>A0A1N7KZW1_9BACT</name>
<dbReference type="PROSITE" id="PS51257">
    <property type="entry name" value="PROKAR_LIPOPROTEIN"/>
    <property type="match status" value="1"/>
</dbReference>
<keyword evidence="1" id="KW-0732">Signal</keyword>
<evidence type="ECO:0000259" key="2">
    <source>
        <dbReference type="Pfam" id="PF20033"/>
    </source>
</evidence>
<dbReference type="AlphaFoldDB" id="A0A1N7KZW1"/>
<reference evidence="4" key="1">
    <citation type="submission" date="2017-01" db="EMBL/GenBank/DDBJ databases">
        <authorList>
            <person name="Varghese N."/>
            <person name="Submissions S."/>
        </authorList>
    </citation>
    <scope>NUCLEOTIDE SEQUENCE [LARGE SCALE GENOMIC DNA]</scope>
    <source>
        <strain evidence="4">DSM 21054</strain>
    </source>
</reference>
<evidence type="ECO:0000256" key="1">
    <source>
        <dbReference type="SAM" id="SignalP"/>
    </source>
</evidence>
<feature type="signal peptide" evidence="1">
    <location>
        <begin position="1"/>
        <end position="20"/>
    </location>
</feature>
<keyword evidence="4" id="KW-1185">Reference proteome</keyword>
<feature type="domain" description="DUF6438" evidence="2">
    <location>
        <begin position="34"/>
        <end position="147"/>
    </location>
</feature>
<protein>
    <recommendedName>
        <fullName evidence="2">DUF6438 domain-containing protein</fullName>
    </recommendedName>
</protein>
<dbReference type="STRING" id="477680.SAMN05421788_101534"/>
<dbReference type="Proteomes" id="UP000186917">
    <property type="component" value="Unassembled WGS sequence"/>
</dbReference>
<accession>A0A1N7KZW1</accession>
<evidence type="ECO:0000313" key="4">
    <source>
        <dbReference type="Proteomes" id="UP000186917"/>
    </source>
</evidence>
<feature type="chain" id="PRO_5012930127" description="DUF6438 domain-containing protein" evidence="1">
    <location>
        <begin position="21"/>
        <end position="157"/>
    </location>
</feature>
<dbReference type="OrthoDB" id="7172369at2"/>
<dbReference type="InterPro" id="IPR045497">
    <property type="entry name" value="DUF6438"/>
</dbReference>
<evidence type="ECO:0000313" key="3">
    <source>
        <dbReference type="EMBL" id="SIS67115.1"/>
    </source>
</evidence>
<organism evidence="3 4">
    <name type="scientific">Filimonas lacunae</name>
    <dbReference type="NCBI Taxonomy" id="477680"/>
    <lineage>
        <taxon>Bacteria</taxon>
        <taxon>Pseudomonadati</taxon>
        <taxon>Bacteroidota</taxon>
        <taxon>Chitinophagia</taxon>
        <taxon>Chitinophagales</taxon>
        <taxon>Chitinophagaceae</taxon>
        <taxon>Filimonas</taxon>
    </lineage>
</organism>
<dbReference type="Pfam" id="PF20033">
    <property type="entry name" value="DUF6438"/>
    <property type="match status" value="1"/>
</dbReference>
<gene>
    <name evidence="3" type="ORF">SAMN05421788_101534</name>
</gene>
<sequence>MKMIMSLVLLTAVMMGCKTAKNTTQSPPTSGVQQLTIKATPCYGTCPVFEMTVRSDKSANYLAQRHNNGQQGLYRAVIDGRNYEQLIALLMATDFPNLKEEYTVGATDLPSMDLEITYEGSKVKKIHDYGARGTDELKALYDFVKTLRETQQWQRME</sequence>
<dbReference type="RefSeq" id="WP_096511285.1">
    <property type="nucleotide sequence ID" value="NZ_AP017422.1"/>
</dbReference>
<dbReference type="EMBL" id="FTOR01000001">
    <property type="protein sequence ID" value="SIS67115.1"/>
    <property type="molecule type" value="Genomic_DNA"/>
</dbReference>
<proteinExistence type="predicted"/>